<accession>A0A5B7IBU4</accession>
<evidence type="ECO:0000313" key="1">
    <source>
        <dbReference type="EMBL" id="MPC81890.1"/>
    </source>
</evidence>
<reference evidence="1 2" key="1">
    <citation type="submission" date="2019-05" db="EMBL/GenBank/DDBJ databases">
        <title>Another draft genome of Portunus trituberculatus and its Hox gene families provides insights of decapod evolution.</title>
        <authorList>
            <person name="Jeong J.-H."/>
            <person name="Song I."/>
            <person name="Kim S."/>
            <person name="Choi T."/>
            <person name="Kim D."/>
            <person name="Ryu S."/>
            <person name="Kim W."/>
        </authorList>
    </citation>
    <scope>NUCLEOTIDE SEQUENCE [LARGE SCALE GENOMIC DNA]</scope>
    <source>
        <tissue evidence="1">Muscle</tissue>
    </source>
</reference>
<evidence type="ECO:0000313" key="2">
    <source>
        <dbReference type="Proteomes" id="UP000324222"/>
    </source>
</evidence>
<name>A0A5B7IBU4_PORTR</name>
<dbReference type="AlphaFoldDB" id="A0A5B7IBU4"/>
<keyword evidence="2" id="KW-1185">Reference proteome</keyword>
<dbReference type="Proteomes" id="UP000324222">
    <property type="component" value="Unassembled WGS sequence"/>
</dbReference>
<comment type="caution">
    <text evidence="1">The sequence shown here is derived from an EMBL/GenBank/DDBJ whole genome shotgun (WGS) entry which is preliminary data.</text>
</comment>
<dbReference type="EMBL" id="VSRR010058308">
    <property type="protein sequence ID" value="MPC81890.1"/>
    <property type="molecule type" value="Genomic_DNA"/>
</dbReference>
<organism evidence="1 2">
    <name type="scientific">Portunus trituberculatus</name>
    <name type="common">Swimming crab</name>
    <name type="synonym">Neptunus trituberculatus</name>
    <dbReference type="NCBI Taxonomy" id="210409"/>
    <lineage>
        <taxon>Eukaryota</taxon>
        <taxon>Metazoa</taxon>
        <taxon>Ecdysozoa</taxon>
        <taxon>Arthropoda</taxon>
        <taxon>Crustacea</taxon>
        <taxon>Multicrustacea</taxon>
        <taxon>Malacostraca</taxon>
        <taxon>Eumalacostraca</taxon>
        <taxon>Eucarida</taxon>
        <taxon>Decapoda</taxon>
        <taxon>Pleocyemata</taxon>
        <taxon>Brachyura</taxon>
        <taxon>Eubrachyura</taxon>
        <taxon>Portunoidea</taxon>
        <taxon>Portunidae</taxon>
        <taxon>Portuninae</taxon>
        <taxon>Portunus</taxon>
    </lineage>
</organism>
<gene>
    <name evidence="1" type="ORF">E2C01_076528</name>
</gene>
<protein>
    <submittedName>
        <fullName evidence="1">Uncharacterized protein</fullName>
    </submittedName>
</protein>
<sequence length="97" mass="10545">MTVVSSYCLLNLGLAASESRCFFFFPSNSLAVMVLLSSYFLSTVKVHTDVFFEGPSQGLADSNLTPLSSLKQFTQVLIDPSLTPTFTTISLVWSPAL</sequence>
<proteinExistence type="predicted"/>